<evidence type="ECO:0000313" key="2">
    <source>
        <dbReference type="EMBL" id="TFD91218.1"/>
    </source>
</evidence>
<evidence type="ECO:0000256" key="1">
    <source>
        <dbReference type="SAM" id="Phobius"/>
    </source>
</evidence>
<feature type="transmembrane region" description="Helical" evidence="1">
    <location>
        <begin position="359"/>
        <end position="379"/>
    </location>
</feature>
<name>A0A4R9BUK6_9MICO</name>
<organism evidence="2 3">
    <name type="scientific">Cryobacterium serini</name>
    <dbReference type="NCBI Taxonomy" id="1259201"/>
    <lineage>
        <taxon>Bacteria</taxon>
        <taxon>Bacillati</taxon>
        <taxon>Actinomycetota</taxon>
        <taxon>Actinomycetes</taxon>
        <taxon>Micrococcales</taxon>
        <taxon>Microbacteriaceae</taxon>
        <taxon>Cryobacterium</taxon>
    </lineage>
</organism>
<keyword evidence="1" id="KW-0812">Transmembrane</keyword>
<evidence type="ECO:0000313" key="3">
    <source>
        <dbReference type="Proteomes" id="UP000297626"/>
    </source>
</evidence>
<proteinExistence type="predicted"/>
<keyword evidence="1" id="KW-1133">Transmembrane helix</keyword>
<feature type="transmembrane region" description="Helical" evidence="1">
    <location>
        <begin position="385"/>
        <end position="408"/>
    </location>
</feature>
<dbReference type="EMBL" id="SOHN01000003">
    <property type="protein sequence ID" value="TFD91218.1"/>
    <property type="molecule type" value="Genomic_DNA"/>
</dbReference>
<keyword evidence="1" id="KW-0472">Membrane</keyword>
<dbReference type="Proteomes" id="UP000297626">
    <property type="component" value="Unassembled WGS sequence"/>
</dbReference>
<accession>A0A4R9BUK6</accession>
<dbReference type="AlphaFoldDB" id="A0A4R9BUK6"/>
<reference evidence="2 3" key="1">
    <citation type="submission" date="2019-03" db="EMBL/GenBank/DDBJ databases">
        <title>Genomics of glacier-inhabiting Cryobacterium strains.</title>
        <authorList>
            <person name="Liu Q."/>
            <person name="Xin Y.-H."/>
        </authorList>
    </citation>
    <scope>NUCLEOTIDE SEQUENCE [LARGE SCALE GENOMIC DNA]</scope>
    <source>
        <strain evidence="2 3">Sr54</strain>
    </source>
</reference>
<comment type="caution">
    <text evidence="2">The sequence shown here is derived from an EMBL/GenBank/DDBJ whole genome shotgun (WGS) entry which is preliminary data.</text>
</comment>
<dbReference type="RefSeq" id="WP_134526052.1">
    <property type="nucleotide sequence ID" value="NZ_SOHN01000003.1"/>
</dbReference>
<gene>
    <name evidence="2" type="ORF">E3T51_00425</name>
</gene>
<protein>
    <submittedName>
        <fullName evidence="2">Uncharacterized protein</fullName>
    </submittedName>
</protein>
<sequence length="434" mass="48056">MKNIQVIAAYDLGGRLGDVRAAMQRLQEAYGNVGIDALGARSFNLSYLNWHDPIIRFETPMFVADIAGQSYEVERVGYIYPWLGVMHLTLDFTLPKSTRPDQLLDFYDGFVSWKNADYLPYLARAGSMTESLRVQTGFSESRRADVGELSVVVDTVIVLVEDLLVPRPGRYAFHDFRTIFITDQASKDEAEYAELLELVPSNFRGLNSTPPEFHGLCVSGVKTASTGWVTVVEHQDNVTSKSLVDQIQLLTRLAHAQWFVSQCWLYLLGRGIADGSADGDESGIYELARFRGVFAADAAEVGNADIMLKDPRLIRVSKTLSSAFNVEGHRRTAEERFAAVTEAETKRIERQRTLEAERLQLLFSISAAVAAASLVPMLASAAFPVAVTTVAIAALLCGGFIVNVALLIKRMQRIRLQQSRRKPLIAFISERVGG</sequence>
<keyword evidence="3" id="KW-1185">Reference proteome</keyword>